<evidence type="ECO:0000256" key="5">
    <source>
        <dbReference type="ARBA" id="ARBA00022692"/>
    </source>
</evidence>
<dbReference type="STRING" id="416944.SAMN05421548_110167"/>
<dbReference type="GO" id="GO:0046930">
    <property type="term" value="C:pore complex"/>
    <property type="evidence" value="ECO:0007669"/>
    <property type="project" value="UniProtKB-KW"/>
</dbReference>
<dbReference type="PRINTS" id="PR00184">
    <property type="entry name" value="NEISSPPORIN"/>
</dbReference>
<proteinExistence type="predicted"/>
<dbReference type="InterPro" id="IPR033900">
    <property type="entry name" value="Gram_neg_porin_domain"/>
</dbReference>
<comment type="subunit">
    <text evidence="2">Homotrimer.</text>
</comment>
<evidence type="ECO:0000256" key="10">
    <source>
        <dbReference type="ARBA" id="ARBA00023237"/>
    </source>
</evidence>
<dbReference type="EMBL" id="FMYQ01000010">
    <property type="protein sequence ID" value="SDC80164.1"/>
    <property type="molecule type" value="Genomic_DNA"/>
</dbReference>
<comment type="subcellular location">
    <subcellularLocation>
        <location evidence="1">Cell outer membrane</location>
        <topology evidence="1">Multi-pass membrane protein</topology>
    </subcellularLocation>
</comment>
<keyword evidence="10" id="KW-0998">Cell outer membrane</keyword>
<feature type="chain" id="PRO_5011432004" evidence="11">
    <location>
        <begin position="27"/>
        <end position="359"/>
    </location>
</feature>
<feature type="domain" description="Porin" evidence="12">
    <location>
        <begin position="16"/>
        <end position="329"/>
    </location>
</feature>
<dbReference type="InterPro" id="IPR050298">
    <property type="entry name" value="Gram-neg_bact_OMP"/>
</dbReference>
<dbReference type="Pfam" id="PF13609">
    <property type="entry name" value="Porin_4"/>
    <property type="match status" value="1"/>
</dbReference>
<dbReference type="Proteomes" id="UP000198908">
    <property type="component" value="Unassembled WGS sequence"/>
</dbReference>
<dbReference type="Gene3D" id="2.40.160.10">
    <property type="entry name" value="Porin"/>
    <property type="match status" value="1"/>
</dbReference>
<evidence type="ECO:0000256" key="2">
    <source>
        <dbReference type="ARBA" id="ARBA00011233"/>
    </source>
</evidence>
<evidence type="ECO:0000259" key="12">
    <source>
        <dbReference type="Pfam" id="PF13609"/>
    </source>
</evidence>
<dbReference type="RefSeq" id="WP_425434087.1">
    <property type="nucleotide sequence ID" value="NZ_FMYQ01000010.1"/>
</dbReference>
<dbReference type="PANTHER" id="PTHR34501:SF9">
    <property type="entry name" value="MAJOR OUTER MEMBRANE PROTEIN P.IA"/>
    <property type="match status" value="1"/>
</dbReference>
<keyword evidence="8" id="KW-0626">Porin</keyword>
<reference evidence="14" key="1">
    <citation type="submission" date="2016-09" db="EMBL/GenBank/DDBJ databases">
        <authorList>
            <person name="Varghese N."/>
            <person name="Submissions S."/>
        </authorList>
    </citation>
    <scope>NUCLEOTIDE SEQUENCE [LARGE SCALE GENOMIC DNA]</scope>
    <source>
        <strain evidence="14">TNe-862</strain>
    </source>
</reference>
<keyword evidence="7" id="KW-0406">Ion transport</keyword>
<dbReference type="InterPro" id="IPR001702">
    <property type="entry name" value="Porin_Gram-ve"/>
</dbReference>
<dbReference type="GO" id="GO:0034220">
    <property type="term" value="P:monoatomic ion transmembrane transport"/>
    <property type="evidence" value="ECO:0007669"/>
    <property type="project" value="InterPro"/>
</dbReference>
<dbReference type="InterPro" id="IPR002299">
    <property type="entry name" value="Porin_Neis"/>
</dbReference>
<gene>
    <name evidence="13" type="ORF">SAMN05421548_110167</name>
</gene>
<name>A0A1G6PKQ0_9BURK</name>
<evidence type="ECO:0000256" key="9">
    <source>
        <dbReference type="ARBA" id="ARBA00023136"/>
    </source>
</evidence>
<evidence type="ECO:0000256" key="7">
    <source>
        <dbReference type="ARBA" id="ARBA00023065"/>
    </source>
</evidence>
<dbReference type="PRINTS" id="PR00182">
    <property type="entry name" value="ECOLNEIPORIN"/>
</dbReference>
<evidence type="ECO:0000256" key="8">
    <source>
        <dbReference type="ARBA" id="ARBA00023114"/>
    </source>
</evidence>
<evidence type="ECO:0000256" key="11">
    <source>
        <dbReference type="SAM" id="SignalP"/>
    </source>
</evidence>
<keyword evidence="9" id="KW-0472">Membrane</keyword>
<feature type="signal peptide" evidence="11">
    <location>
        <begin position="1"/>
        <end position="26"/>
    </location>
</feature>
<evidence type="ECO:0000256" key="1">
    <source>
        <dbReference type="ARBA" id="ARBA00004571"/>
    </source>
</evidence>
<protein>
    <submittedName>
        <fullName evidence="13">Outer membrane protein (Porin)</fullName>
    </submittedName>
</protein>
<dbReference type="GO" id="GO:0015288">
    <property type="term" value="F:porin activity"/>
    <property type="evidence" value="ECO:0007669"/>
    <property type="project" value="UniProtKB-KW"/>
</dbReference>
<dbReference type="CDD" id="cd00342">
    <property type="entry name" value="gram_neg_porins"/>
    <property type="match status" value="1"/>
</dbReference>
<dbReference type="InterPro" id="IPR023614">
    <property type="entry name" value="Porin_dom_sf"/>
</dbReference>
<sequence length="359" mass="37569">MFSQRKFRMAGIAGMASVLFAGAAHAQSNVTLYGVIDGGLLYTSKTLDPATGGNAGKQFSFVDSGTAPSQFGLMGTEDLGGGLKAEFRLESGFSVANGGFNDSNGNLFGRQAYVGLANRFGELKLGLQFSPFFLSLYDLDPRGLSQFGSGLPIYLDHVLGTGVFNANAVSYSSPVVAGFSGRAMFSFGGVAGNFQSGRQYSVSLKYDNGTFMVEGAFYDGNSGGSVNTAPPTNVAFEGRMLGASYKIGKLTAKASFTNYKVAGGFDSNVYDAGLDFLALPDLDLNGGVWYVSDRNATTNHSVMGALGAQYFLSHRTTLYGQVAVVNNHGAMDTGLSVNNALFSPSGTTTGVNIGVRHVF</sequence>
<accession>A0A1G6PKQ0</accession>
<keyword evidence="3" id="KW-0813">Transport</keyword>
<organism evidence="13 14">
    <name type="scientific">Paraburkholderia lycopersici</name>
    <dbReference type="NCBI Taxonomy" id="416944"/>
    <lineage>
        <taxon>Bacteria</taxon>
        <taxon>Pseudomonadati</taxon>
        <taxon>Pseudomonadota</taxon>
        <taxon>Betaproteobacteria</taxon>
        <taxon>Burkholderiales</taxon>
        <taxon>Burkholderiaceae</taxon>
        <taxon>Paraburkholderia</taxon>
    </lineage>
</organism>
<dbReference type="PANTHER" id="PTHR34501">
    <property type="entry name" value="PROTEIN YDDL-RELATED"/>
    <property type="match status" value="1"/>
</dbReference>
<dbReference type="SUPFAM" id="SSF56935">
    <property type="entry name" value="Porins"/>
    <property type="match status" value="1"/>
</dbReference>
<keyword evidence="14" id="KW-1185">Reference proteome</keyword>
<dbReference type="AlphaFoldDB" id="A0A1G6PKQ0"/>
<keyword evidence="6 11" id="KW-0732">Signal</keyword>
<evidence type="ECO:0000256" key="3">
    <source>
        <dbReference type="ARBA" id="ARBA00022448"/>
    </source>
</evidence>
<dbReference type="GO" id="GO:0009279">
    <property type="term" value="C:cell outer membrane"/>
    <property type="evidence" value="ECO:0007669"/>
    <property type="project" value="UniProtKB-SubCell"/>
</dbReference>
<evidence type="ECO:0000256" key="4">
    <source>
        <dbReference type="ARBA" id="ARBA00022452"/>
    </source>
</evidence>
<evidence type="ECO:0000313" key="13">
    <source>
        <dbReference type="EMBL" id="SDC80164.1"/>
    </source>
</evidence>
<evidence type="ECO:0000313" key="14">
    <source>
        <dbReference type="Proteomes" id="UP000198908"/>
    </source>
</evidence>
<keyword evidence="4" id="KW-1134">Transmembrane beta strand</keyword>
<keyword evidence="5" id="KW-0812">Transmembrane</keyword>
<evidence type="ECO:0000256" key="6">
    <source>
        <dbReference type="ARBA" id="ARBA00022729"/>
    </source>
</evidence>